<gene>
    <name evidence="3" type="ORF">UFOPK1358_00745</name>
</gene>
<feature type="region of interest" description="Disordered" evidence="1">
    <location>
        <begin position="1"/>
        <end position="78"/>
    </location>
</feature>
<feature type="transmembrane region" description="Helical" evidence="2">
    <location>
        <begin position="85"/>
        <end position="104"/>
    </location>
</feature>
<accession>A0A6J6BCS6</accession>
<evidence type="ECO:0000313" key="3">
    <source>
        <dbReference type="EMBL" id="CAB4536108.1"/>
    </source>
</evidence>
<keyword evidence="2" id="KW-1133">Transmembrane helix</keyword>
<feature type="compositionally biased region" description="Low complexity" evidence="1">
    <location>
        <begin position="27"/>
        <end position="75"/>
    </location>
</feature>
<feature type="compositionally biased region" description="Low complexity" evidence="1">
    <location>
        <begin position="9"/>
        <end position="21"/>
    </location>
</feature>
<evidence type="ECO:0000256" key="1">
    <source>
        <dbReference type="SAM" id="MobiDB-lite"/>
    </source>
</evidence>
<protein>
    <submittedName>
        <fullName evidence="3">Unannotated protein</fullName>
    </submittedName>
</protein>
<dbReference type="EMBL" id="CAEZSF010000056">
    <property type="protein sequence ID" value="CAB4536108.1"/>
    <property type="molecule type" value="Genomic_DNA"/>
</dbReference>
<evidence type="ECO:0000256" key="2">
    <source>
        <dbReference type="SAM" id="Phobius"/>
    </source>
</evidence>
<dbReference type="AlphaFoldDB" id="A0A6J6BCS6"/>
<keyword evidence="2" id="KW-0472">Membrane</keyword>
<keyword evidence="2" id="KW-0812">Transmembrane</keyword>
<reference evidence="3" key="1">
    <citation type="submission" date="2020-05" db="EMBL/GenBank/DDBJ databases">
        <authorList>
            <person name="Chiriac C."/>
            <person name="Salcher M."/>
            <person name="Ghai R."/>
            <person name="Kavagutti S V."/>
        </authorList>
    </citation>
    <scope>NUCLEOTIDE SEQUENCE</scope>
</reference>
<sequence length="114" mass="10837">MSDTSPTTLVPAGDDAAAVPTAPVPLSPTTSVPGSTTTSVPGSPTTSVPTAGAAASVQGASATSSAATPAASPQGELAFTGKSSVPLGLLGLALALLGAGLLMIERKQRVKQAV</sequence>
<proteinExistence type="predicted"/>
<organism evidence="3">
    <name type="scientific">freshwater metagenome</name>
    <dbReference type="NCBI Taxonomy" id="449393"/>
    <lineage>
        <taxon>unclassified sequences</taxon>
        <taxon>metagenomes</taxon>
        <taxon>ecological metagenomes</taxon>
    </lineage>
</organism>
<name>A0A6J6BCS6_9ZZZZ</name>